<dbReference type="OrthoDB" id="282205at2"/>
<protein>
    <recommendedName>
        <fullName evidence="3">Ferritin-like domain-containing protein</fullName>
    </recommendedName>
</protein>
<sequence length="146" mass="16680">MLPDNQHQLLNRLAALHHRSLPTYLTYAKPWIPVGQEDDAHVIDDIAADHHELVERVLQVLEKDDRPIHLGDFPMDYTDLNDLSLSYILNELKIYERKLLATLEEMALWADKDGPAFRLVQRATGLAVGHLQNLEEMGTQAPSIRP</sequence>
<gene>
    <name evidence="1" type="ORF">DTL42_14475</name>
</gene>
<name>A0A368KPY9_9BACT</name>
<reference evidence="1 2" key="1">
    <citation type="submission" date="2018-07" db="EMBL/GenBank/DDBJ databases">
        <title>Comparative genomes isolates from brazilian mangrove.</title>
        <authorList>
            <person name="De Araujo J.E."/>
            <person name="Taketani R.G."/>
            <person name="Silva M.C.P."/>
            <person name="Lourenco M.V."/>
            <person name="Oliveira V.M."/>
            <person name="Andreote F.D."/>
        </authorList>
    </citation>
    <scope>NUCLEOTIDE SEQUENCE [LARGE SCALE GENOMIC DNA]</scope>
    <source>
        <strain evidence="1 2">HEX PRIS-MGV</strain>
    </source>
</reference>
<evidence type="ECO:0008006" key="3">
    <source>
        <dbReference type="Google" id="ProtNLM"/>
    </source>
</evidence>
<accession>A0A368KPY9</accession>
<dbReference type="AlphaFoldDB" id="A0A368KPY9"/>
<evidence type="ECO:0000313" key="2">
    <source>
        <dbReference type="Proteomes" id="UP000253562"/>
    </source>
</evidence>
<comment type="caution">
    <text evidence="1">The sequence shown here is derived from an EMBL/GenBank/DDBJ whole genome shotgun (WGS) entry which is preliminary data.</text>
</comment>
<evidence type="ECO:0000313" key="1">
    <source>
        <dbReference type="EMBL" id="RCS47719.1"/>
    </source>
</evidence>
<dbReference type="Proteomes" id="UP000253562">
    <property type="component" value="Unassembled WGS sequence"/>
</dbReference>
<proteinExistence type="predicted"/>
<dbReference type="RefSeq" id="WP_114369446.1">
    <property type="nucleotide sequence ID" value="NZ_QPEX01000028.1"/>
</dbReference>
<organism evidence="1 2">
    <name type="scientific">Bremerella cremea</name>
    <dbReference type="NCBI Taxonomy" id="1031537"/>
    <lineage>
        <taxon>Bacteria</taxon>
        <taxon>Pseudomonadati</taxon>
        <taxon>Planctomycetota</taxon>
        <taxon>Planctomycetia</taxon>
        <taxon>Pirellulales</taxon>
        <taxon>Pirellulaceae</taxon>
        <taxon>Bremerella</taxon>
    </lineage>
</organism>
<dbReference type="EMBL" id="QPEX01000028">
    <property type="protein sequence ID" value="RCS47719.1"/>
    <property type="molecule type" value="Genomic_DNA"/>
</dbReference>